<keyword evidence="1" id="KW-0805">Transcription regulation</keyword>
<proteinExistence type="predicted"/>
<dbReference type="PANTHER" id="PTHR30055">
    <property type="entry name" value="HTH-TYPE TRANSCRIPTIONAL REGULATOR RUTR"/>
    <property type="match status" value="1"/>
</dbReference>
<dbReference type="InterPro" id="IPR011075">
    <property type="entry name" value="TetR_C"/>
</dbReference>
<reference evidence="6" key="1">
    <citation type="submission" date="2022-06" db="EMBL/GenBank/DDBJ databases">
        <authorList>
            <person name="Ping M."/>
        </authorList>
    </citation>
    <scope>NUCLEOTIDE SEQUENCE</scope>
    <source>
        <strain evidence="6">JCM11759T</strain>
    </source>
</reference>
<feature type="DNA-binding region" description="H-T-H motif" evidence="4">
    <location>
        <begin position="37"/>
        <end position="56"/>
    </location>
</feature>
<dbReference type="InterPro" id="IPR009057">
    <property type="entry name" value="Homeodomain-like_sf"/>
</dbReference>
<evidence type="ECO:0000313" key="7">
    <source>
        <dbReference type="Proteomes" id="UP001055940"/>
    </source>
</evidence>
<dbReference type="Pfam" id="PF00440">
    <property type="entry name" value="TetR_N"/>
    <property type="match status" value="1"/>
</dbReference>
<dbReference type="InterPro" id="IPR050109">
    <property type="entry name" value="HTH-type_TetR-like_transc_reg"/>
</dbReference>
<sequence>MDAQPADGRTARSLATRARIARAATRLFTTDGYAATSITSVAKEAGVAAQTVYNTCGTKAGVLKEALDQAVAGDAEPVATLDRPWVREALSAENPHELLRLQVRGTAQVMARVAALIEVLRGAAASDPELAALWRTNTDQRRTVHAVFAQALADRGALRAGLDPQEAADTLLGLLSPELYTLYTAQLGWSPERWTQWATDAVTRQLLEG</sequence>
<dbReference type="EMBL" id="CP099837">
    <property type="protein sequence ID" value="USY17075.1"/>
    <property type="molecule type" value="Genomic_DNA"/>
</dbReference>
<evidence type="ECO:0000256" key="1">
    <source>
        <dbReference type="ARBA" id="ARBA00023015"/>
    </source>
</evidence>
<keyword evidence="2 4" id="KW-0238">DNA-binding</keyword>
<dbReference type="InterPro" id="IPR001647">
    <property type="entry name" value="HTH_TetR"/>
</dbReference>
<keyword evidence="3" id="KW-0804">Transcription</keyword>
<gene>
    <name evidence="6" type="ORF">NE857_17045</name>
</gene>
<dbReference type="SUPFAM" id="SSF46689">
    <property type="entry name" value="Homeodomain-like"/>
    <property type="match status" value="1"/>
</dbReference>
<organism evidence="6 7">
    <name type="scientific">Nocardiopsis exhalans</name>
    <dbReference type="NCBI Taxonomy" id="163604"/>
    <lineage>
        <taxon>Bacteria</taxon>
        <taxon>Bacillati</taxon>
        <taxon>Actinomycetota</taxon>
        <taxon>Actinomycetes</taxon>
        <taxon>Streptosporangiales</taxon>
        <taxon>Nocardiopsidaceae</taxon>
        <taxon>Nocardiopsis</taxon>
    </lineage>
</organism>
<dbReference type="PANTHER" id="PTHR30055:SF234">
    <property type="entry name" value="HTH-TYPE TRANSCRIPTIONAL REGULATOR BETI"/>
    <property type="match status" value="1"/>
</dbReference>
<evidence type="ECO:0000259" key="5">
    <source>
        <dbReference type="PROSITE" id="PS50977"/>
    </source>
</evidence>
<dbReference type="RefSeq" id="WP_254416663.1">
    <property type="nucleotide sequence ID" value="NZ_BAAAJB010000051.1"/>
</dbReference>
<dbReference type="Proteomes" id="UP001055940">
    <property type="component" value="Chromosome"/>
</dbReference>
<evidence type="ECO:0000313" key="6">
    <source>
        <dbReference type="EMBL" id="USY17075.1"/>
    </source>
</evidence>
<dbReference type="Gene3D" id="1.10.357.10">
    <property type="entry name" value="Tetracycline Repressor, domain 2"/>
    <property type="match status" value="1"/>
</dbReference>
<feature type="domain" description="HTH tetR-type" evidence="5">
    <location>
        <begin position="14"/>
        <end position="74"/>
    </location>
</feature>
<evidence type="ECO:0000256" key="4">
    <source>
        <dbReference type="PROSITE-ProRule" id="PRU00335"/>
    </source>
</evidence>
<name>A0ABY5D2I9_9ACTN</name>
<keyword evidence="7" id="KW-1185">Reference proteome</keyword>
<dbReference type="SUPFAM" id="SSF48498">
    <property type="entry name" value="Tetracyclin repressor-like, C-terminal domain"/>
    <property type="match status" value="1"/>
</dbReference>
<evidence type="ECO:0000256" key="3">
    <source>
        <dbReference type="ARBA" id="ARBA00023163"/>
    </source>
</evidence>
<dbReference type="Pfam" id="PF16859">
    <property type="entry name" value="TetR_C_11"/>
    <property type="match status" value="1"/>
</dbReference>
<accession>A0ABY5D2I9</accession>
<evidence type="ECO:0000256" key="2">
    <source>
        <dbReference type="ARBA" id="ARBA00023125"/>
    </source>
</evidence>
<dbReference type="InterPro" id="IPR036271">
    <property type="entry name" value="Tet_transcr_reg_TetR-rel_C_sf"/>
</dbReference>
<dbReference type="PROSITE" id="PS50977">
    <property type="entry name" value="HTH_TETR_2"/>
    <property type="match status" value="1"/>
</dbReference>
<protein>
    <submittedName>
        <fullName evidence="6">TetR/AcrR family transcriptional regulator</fullName>
    </submittedName>
</protein>